<dbReference type="InterPro" id="IPR045584">
    <property type="entry name" value="Pilin-like"/>
</dbReference>
<organism evidence="2 3">
    <name type="scientific">Microbacterium album</name>
    <dbReference type="NCBI Taxonomy" id="2053191"/>
    <lineage>
        <taxon>Bacteria</taxon>
        <taxon>Bacillati</taxon>
        <taxon>Actinomycetota</taxon>
        <taxon>Actinomycetes</taxon>
        <taxon>Micrococcales</taxon>
        <taxon>Microbacteriaceae</taxon>
        <taxon>Microbacterium</taxon>
    </lineage>
</organism>
<keyword evidence="3" id="KW-1185">Reference proteome</keyword>
<dbReference type="Pfam" id="PF07963">
    <property type="entry name" value="N_methyl"/>
    <property type="match status" value="1"/>
</dbReference>
<keyword evidence="1" id="KW-0812">Transmembrane</keyword>
<dbReference type="EMBL" id="BMJY01000021">
    <property type="protein sequence ID" value="GGH50411.1"/>
    <property type="molecule type" value="Genomic_DNA"/>
</dbReference>
<reference evidence="2" key="1">
    <citation type="journal article" date="2014" name="Int. J. Syst. Evol. Microbiol.">
        <title>Complete genome sequence of Corynebacterium casei LMG S-19264T (=DSM 44701T), isolated from a smear-ripened cheese.</title>
        <authorList>
            <consortium name="US DOE Joint Genome Institute (JGI-PGF)"/>
            <person name="Walter F."/>
            <person name="Albersmeier A."/>
            <person name="Kalinowski J."/>
            <person name="Ruckert C."/>
        </authorList>
    </citation>
    <scope>NUCLEOTIDE SEQUENCE</scope>
    <source>
        <strain evidence="2">CGMCC 1.15794</strain>
    </source>
</reference>
<keyword evidence="1" id="KW-0472">Membrane</keyword>
<dbReference type="Proteomes" id="UP000657592">
    <property type="component" value="Unassembled WGS sequence"/>
</dbReference>
<keyword evidence="1" id="KW-1133">Transmembrane helix</keyword>
<gene>
    <name evidence="2" type="ORF">GCM10010921_29150</name>
</gene>
<dbReference type="InterPro" id="IPR012902">
    <property type="entry name" value="N_methyl_site"/>
</dbReference>
<reference evidence="2" key="2">
    <citation type="submission" date="2020-09" db="EMBL/GenBank/DDBJ databases">
        <authorList>
            <person name="Sun Q."/>
            <person name="Zhou Y."/>
        </authorList>
    </citation>
    <scope>NUCLEOTIDE SEQUENCE</scope>
    <source>
        <strain evidence="2">CGMCC 1.15794</strain>
    </source>
</reference>
<evidence type="ECO:0008006" key="4">
    <source>
        <dbReference type="Google" id="ProtNLM"/>
    </source>
</evidence>
<accession>A0A917IIY2</accession>
<sequence length="158" mass="16051">MFKSPSALMRTADALIERRTNLKKGDKGFSLIELLVVVLIIGVLAAIAIPIYLGSVATAQENAVKAAATNAKAVFATKVFDLSASGEDDLTAAAQEAAAESSSTEIRVSVVMPDGATTITSTNANEVQFEAEGTGEGIPVNVTFTTSNGVTTGGGGEG</sequence>
<proteinExistence type="predicted"/>
<protein>
    <recommendedName>
        <fullName evidence="4">Prepilin-type N-terminal cleavage/methylation domain-containing protein</fullName>
    </recommendedName>
</protein>
<name>A0A917IIY2_9MICO</name>
<evidence type="ECO:0000313" key="2">
    <source>
        <dbReference type="EMBL" id="GGH50411.1"/>
    </source>
</evidence>
<evidence type="ECO:0000313" key="3">
    <source>
        <dbReference type="Proteomes" id="UP000657592"/>
    </source>
</evidence>
<dbReference type="SUPFAM" id="SSF54523">
    <property type="entry name" value="Pili subunits"/>
    <property type="match status" value="1"/>
</dbReference>
<comment type="caution">
    <text evidence="2">The sequence shown here is derived from an EMBL/GenBank/DDBJ whole genome shotgun (WGS) entry which is preliminary data.</text>
</comment>
<feature type="transmembrane region" description="Helical" evidence="1">
    <location>
        <begin position="28"/>
        <end position="53"/>
    </location>
</feature>
<dbReference type="NCBIfam" id="TIGR02532">
    <property type="entry name" value="IV_pilin_GFxxxE"/>
    <property type="match status" value="1"/>
</dbReference>
<dbReference type="RefSeq" id="WP_308421677.1">
    <property type="nucleotide sequence ID" value="NZ_BMJY01000021.1"/>
</dbReference>
<dbReference type="Gene3D" id="3.30.700.10">
    <property type="entry name" value="Glycoprotein, Type 4 Pilin"/>
    <property type="match status" value="1"/>
</dbReference>
<evidence type="ECO:0000256" key="1">
    <source>
        <dbReference type="SAM" id="Phobius"/>
    </source>
</evidence>
<dbReference type="AlphaFoldDB" id="A0A917IIY2"/>
<dbReference type="PROSITE" id="PS00409">
    <property type="entry name" value="PROKAR_NTER_METHYL"/>
    <property type="match status" value="1"/>
</dbReference>